<dbReference type="SUPFAM" id="SSF50729">
    <property type="entry name" value="PH domain-like"/>
    <property type="match status" value="1"/>
</dbReference>
<dbReference type="EMBL" id="CACVKT020009706">
    <property type="protein sequence ID" value="CAC5423081.1"/>
    <property type="molecule type" value="Genomic_DNA"/>
</dbReference>
<dbReference type="InterPro" id="IPR011993">
    <property type="entry name" value="PH-like_dom_sf"/>
</dbReference>
<keyword evidence="7" id="KW-1185">Reference proteome</keyword>
<evidence type="ECO:0000313" key="7">
    <source>
        <dbReference type="Proteomes" id="UP000507470"/>
    </source>
</evidence>
<evidence type="ECO:0000256" key="1">
    <source>
        <dbReference type="ARBA" id="ARBA00004496"/>
    </source>
</evidence>
<reference evidence="6 7" key="1">
    <citation type="submission" date="2020-06" db="EMBL/GenBank/DDBJ databases">
        <authorList>
            <person name="Li R."/>
            <person name="Bekaert M."/>
        </authorList>
    </citation>
    <scope>NUCLEOTIDE SEQUENCE [LARGE SCALE GENOMIC DNA]</scope>
    <source>
        <strain evidence="7">wild</strain>
    </source>
</reference>
<dbReference type="Gene3D" id="2.30.29.30">
    <property type="entry name" value="Pleckstrin-homology domain (PH domain)/Phosphotyrosine-binding domain (PTB)"/>
    <property type="match status" value="1"/>
</dbReference>
<sequence>MSKTGADLPLVVAASQLGNASMKGYLEKKRPSKKLLSIKYQRRWCLVYGNLFLYYDSPDDKAQKGGFSLESYRFLHSPGHSPFGFSLVSQHKRKFEFMAPSQDEYINWEKAIKKGISLTRRSKEPLNVKPLHTSKDDQDLNKKHANLEKMSTMPNMKIPERPRIPPGIYNSSPYSVGAKTFPDTTKTQTNNVTYSPKIQERKAMQEASKYELNIKGNKTSDSESDSDSDGDGYIKTAKLNLPKTPIKRTENTPIDDTKDYTQDDYMIVLPNIPPDKSVKAESPYVEFKSDEIDSKMDGAIEKLYCSVKKPSIGTIQQRSESDYALVGHSLLKDEDNNEVTTRNPAIGFIQQRSESDYASVDHSVLKSKDDVVKGSRNPGIGAIKQRSESDYASVDSITVLHRQIPPSRKAEQSSNSGYVTVDHYGLVTTQENDEADSDDDYVNPHTVVDYTSLNNMHLPKRKVQPVSSSSTESESDDSDDYMKPGCPLKTTTNNNKQVDEISYLSSESSDTDDQLSDQASLPIIVDKVYDPIYENFAQ</sequence>
<dbReference type="PANTHER" id="PTHR15129">
    <property type="entry name" value="SRC-ASSOCIATED ADAPTOR PROTEIN"/>
    <property type="match status" value="1"/>
</dbReference>
<evidence type="ECO:0000313" key="6">
    <source>
        <dbReference type="EMBL" id="CAC5423081.1"/>
    </source>
</evidence>
<dbReference type="Proteomes" id="UP000507470">
    <property type="component" value="Unassembled WGS sequence"/>
</dbReference>
<keyword evidence="2" id="KW-0963">Cytoplasm</keyword>
<dbReference type="Pfam" id="PF00169">
    <property type="entry name" value="PH"/>
    <property type="match status" value="1"/>
</dbReference>
<evidence type="ECO:0000259" key="5">
    <source>
        <dbReference type="PROSITE" id="PS50003"/>
    </source>
</evidence>
<name>A0A6J8EV60_MYTCO</name>
<gene>
    <name evidence="6" type="ORF">MCOR_55088</name>
</gene>
<accession>A0A6J8EV60</accession>
<dbReference type="GO" id="GO:0005737">
    <property type="term" value="C:cytoplasm"/>
    <property type="evidence" value="ECO:0007669"/>
    <property type="project" value="UniProtKB-SubCell"/>
</dbReference>
<evidence type="ECO:0000256" key="2">
    <source>
        <dbReference type="ARBA" id="ARBA00022490"/>
    </source>
</evidence>
<dbReference type="InterPro" id="IPR037781">
    <property type="entry name" value="SKAP_fam"/>
</dbReference>
<dbReference type="GO" id="GO:0005886">
    <property type="term" value="C:plasma membrane"/>
    <property type="evidence" value="ECO:0007669"/>
    <property type="project" value="TreeGrafter"/>
</dbReference>
<dbReference type="SMART" id="SM00233">
    <property type="entry name" value="PH"/>
    <property type="match status" value="1"/>
</dbReference>
<comment type="subcellular location">
    <subcellularLocation>
        <location evidence="1">Cytoplasm</location>
    </subcellularLocation>
</comment>
<feature type="region of interest" description="Disordered" evidence="4">
    <location>
        <begin position="452"/>
        <end position="519"/>
    </location>
</feature>
<dbReference type="PANTHER" id="PTHR15129:SF0">
    <property type="entry name" value="SH3 DOMAIN-CONTAINING PROTEIN"/>
    <property type="match status" value="1"/>
</dbReference>
<protein>
    <submittedName>
        <fullName evidence="6">SKAP2</fullName>
    </submittedName>
</protein>
<keyword evidence="3" id="KW-0597">Phosphoprotein</keyword>
<dbReference type="AlphaFoldDB" id="A0A6J8EV60"/>
<organism evidence="6 7">
    <name type="scientific">Mytilus coruscus</name>
    <name type="common">Sea mussel</name>
    <dbReference type="NCBI Taxonomy" id="42192"/>
    <lineage>
        <taxon>Eukaryota</taxon>
        <taxon>Metazoa</taxon>
        <taxon>Spiralia</taxon>
        <taxon>Lophotrochozoa</taxon>
        <taxon>Mollusca</taxon>
        <taxon>Bivalvia</taxon>
        <taxon>Autobranchia</taxon>
        <taxon>Pteriomorphia</taxon>
        <taxon>Mytilida</taxon>
        <taxon>Mytiloidea</taxon>
        <taxon>Mytilidae</taxon>
        <taxon>Mytilinae</taxon>
        <taxon>Mytilus</taxon>
    </lineage>
</organism>
<dbReference type="OrthoDB" id="243840at2759"/>
<proteinExistence type="predicted"/>
<evidence type="ECO:0000256" key="4">
    <source>
        <dbReference type="SAM" id="MobiDB-lite"/>
    </source>
</evidence>
<feature type="region of interest" description="Disordered" evidence="4">
    <location>
        <begin position="212"/>
        <end position="237"/>
    </location>
</feature>
<dbReference type="PROSITE" id="PS50003">
    <property type="entry name" value="PH_DOMAIN"/>
    <property type="match status" value="1"/>
</dbReference>
<evidence type="ECO:0000256" key="3">
    <source>
        <dbReference type="ARBA" id="ARBA00022553"/>
    </source>
</evidence>
<dbReference type="InterPro" id="IPR001849">
    <property type="entry name" value="PH_domain"/>
</dbReference>
<feature type="domain" description="PH" evidence="5">
    <location>
        <begin position="19"/>
        <end position="117"/>
    </location>
</feature>